<name>A0AAF0C1M3_9GAMM</name>
<organism evidence="2 3">
    <name type="scientific">Thalassomonas actiniarum</name>
    <dbReference type="NCBI Taxonomy" id="485447"/>
    <lineage>
        <taxon>Bacteria</taxon>
        <taxon>Pseudomonadati</taxon>
        <taxon>Pseudomonadota</taxon>
        <taxon>Gammaproteobacteria</taxon>
        <taxon>Alteromonadales</taxon>
        <taxon>Colwelliaceae</taxon>
        <taxon>Thalassomonas</taxon>
    </lineage>
</organism>
<dbReference type="InterPro" id="IPR005119">
    <property type="entry name" value="LysR_subst-bd"/>
</dbReference>
<reference evidence="2 3" key="2">
    <citation type="journal article" date="2022" name="Mar. Drugs">
        <title>Bioassay-Guided Fractionation Leads to the Detection of Cholic Acid Generated by the Rare Thalassomonas sp.</title>
        <authorList>
            <person name="Pheiffer F."/>
            <person name="Schneider Y.K."/>
            <person name="Hansen E.H."/>
            <person name="Andersen J.H."/>
            <person name="Isaksson J."/>
            <person name="Busche T."/>
            <person name="R C."/>
            <person name="Kalinowski J."/>
            <person name="Zyl L.V."/>
            <person name="Trindade M."/>
        </authorList>
    </citation>
    <scope>NUCLEOTIDE SEQUENCE [LARGE SCALE GENOMIC DNA]</scope>
    <source>
        <strain evidence="2 3">A5K-106</strain>
    </source>
</reference>
<reference evidence="2 3" key="1">
    <citation type="journal article" date="2015" name="Genome Announc.">
        <title>Draft Genome Sequences of Marine Isolates of Thalassomonas viridans and Thalassomonas actiniarum.</title>
        <authorList>
            <person name="Olonade I."/>
            <person name="van Zyl L.J."/>
            <person name="Trindade M."/>
        </authorList>
    </citation>
    <scope>NUCLEOTIDE SEQUENCE [LARGE SCALE GENOMIC DNA]</scope>
    <source>
        <strain evidence="2 3">A5K-106</strain>
    </source>
</reference>
<evidence type="ECO:0000259" key="1">
    <source>
        <dbReference type="Pfam" id="PF03466"/>
    </source>
</evidence>
<evidence type="ECO:0000313" key="3">
    <source>
        <dbReference type="Proteomes" id="UP000032568"/>
    </source>
</evidence>
<dbReference type="RefSeq" id="WP_053042882.1">
    <property type="nucleotide sequence ID" value="NZ_CP059735.1"/>
</dbReference>
<dbReference type="Proteomes" id="UP000032568">
    <property type="component" value="Chromosome"/>
</dbReference>
<dbReference type="AlphaFoldDB" id="A0AAF0C1M3"/>
<sequence>MRFNDLNALVSHVQEGLGLAVLPALEVQHLVKAGALLKVLPDWHLNPLPLYALTINRKQSYKVKAVLKALKDFLPDSNKKKTRRYFDNQTAPVIPPVLPDFICQKYKGLLMNNCL</sequence>
<feature type="domain" description="LysR substrate-binding" evidence="1">
    <location>
        <begin position="1"/>
        <end position="73"/>
    </location>
</feature>
<evidence type="ECO:0000313" key="2">
    <source>
        <dbReference type="EMBL" id="WDD97103.1"/>
    </source>
</evidence>
<gene>
    <name evidence="2" type="ORF">SG35_017270</name>
</gene>
<protein>
    <recommendedName>
        <fullName evidence="1">LysR substrate-binding domain-containing protein</fullName>
    </recommendedName>
</protein>
<dbReference type="EMBL" id="CP059735">
    <property type="protein sequence ID" value="WDD97103.1"/>
    <property type="molecule type" value="Genomic_DNA"/>
</dbReference>
<dbReference type="Gene3D" id="3.40.190.290">
    <property type="match status" value="1"/>
</dbReference>
<dbReference type="SUPFAM" id="SSF53850">
    <property type="entry name" value="Periplasmic binding protein-like II"/>
    <property type="match status" value="1"/>
</dbReference>
<keyword evidence="3" id="KW-1185">Reference proteome</keyword>
<dbReference type="KEGG" id="tact:SG35_017270"/>
<proteinExistence type="predicted"/>
<dbReference type="Pfam" id="PF03466">
    <property type="entry name" value="LysR_substrate"/>
    <property type="match status" value="1"/>
</dbReference>
<accession>A0AAF0C1M3</accession>